<proteinExistence type="predicted"/>
<dbReference type="Pfam" id="PF00383">
    <property type="entry name" value="dCMP_cyt_deam_1"/>
    <property type="match status" value="1"/>
</dbReference>
<evidence type="ECO:0000256" key="2">
    <source>
        <dbReference type="ARBA" id="ARBA00022833"/>
    </source>
</evidence>
<dbReference type="InterPro" id="IPR016193">
    <property type="entry name" value="Cytidine_deaminase-like"/>
</dbReference>
<dbReference type="InterPro" id="IPR002125">
    <property type="entry name" value="CMP_dCMP_dom"/>
</dbReference>
<dbReference type="PROSITE" id="PS51747">
    <property type="entry name" value="CYT_DCMP_DEAMINASES_2"/>
    <property type="match status" value="1"/>
</dbReference>
<feature type="domain" description="CMP/dCMP-type deaminase" evidence="4">
    <location>
        <begin position="25"/>
        <end position="146"/>
    </location>
</feature>
<dbReference type="InterPro" id="IPR016192">
    <property type="entry name" value="APOBEC/CMP_deaminase_Zn-bd"/>
</dbReference>
<name>A0ABV4IGC3_9BURK</name>
<dbReference type="RefSeq" id="WP_370891899.1">
    <property type="nucleotide sequence ID" value="NZ_JBGJLR010000022.1"/>
</dbReference>
<reference evidence="5 6" key="1">
    <citation type="submission" date="2024-08" db="EMBL/GenBank/DDBJ databases">
        <authorList>
            <person name="Feng Z."/>
            <person name="Ronholm J."/>
        </authorList>
    </citation>
    <scope>NUCLEOTIDE SEQUENCE [LARGE SCALE GENOMIC DNA]</scope>
    <source>
        <strain evidence="5 6">4-AB0-8</strain>
    </source>
</reference>
<comment type="caution">
    <text evidence="5">The sequence shown here is derived from an EMBL/GenBank/DDBJ whole genome shotgun (WGS) entry which is preliminary data.</text>
</comment>
<evidence type="ECO:0000256" key="1">
    <source>
        <dbReference type="ARBA" id="ARBA00022723"/>
    </source>
</evidence>
<dbReference type="Proteomes" id="UP001567350">
    <property type="component" value="Unassembled WGS sequence"/>
</dbReference>
<sequence length="185" mass="20305">MHDRFFQSNSHADQMPPADEHHLSDTDSHWLRQSFVWANAARLRGNRPFGAIVVASNGRILAEAFSNTQETGDRTGHAEMNAVRQLGTARLQADLVAGATLYCSAEPCAMCASAICAVGLRRVVFGLDWPRLHHIRPDLRPINLSCRDVFASAAAPMECAGPCLVDEALAVYEDSWFSADDRHST</sequence>
<evidence type="ECO:0000313" key="5">
    <source>
        <dbReference type="EMBL" id="MEZ2740857.1"/>
    </source>
</evidence>
<keyword evidence="6" id="KW-1185">Reference proteome</keyword>
<feature type="region of interest" description="Disordered" evidence="3">
    <location>
        <begin position="1"/>
        <end position="24"/>
    </location>
</feature>
<dbReference type="CDD" id="cd01285">
    <property type="entry name" value="nucleoside_deaminase"/>
    <property type="match status" value="1"/>
</dbReference>
<dbReference type="EMBL" id="JBGJLR010000022">
    <property type="protein sequence ID" value="MEZ2740857.1"/>
    <property type="molecule type" value="Genomic_DNA"/>
</dbReference>
<dbReference type="GO" id="GO:0052717">
    <property type="term" value="F:tRNA-specific adenosine-34 deaminase activity"/>
    <property type="evidence" value="ECO:0007669"/>
    <property type="project" value="UniProtKB-EC"/>
</dbReference>
<accession>A0ABV4IGC3</accession>
<evidence type="ECO:0000256" key="3">
    <source>
        <dbReference type="SAM" id="MobiDB-lite"/>
    </source>
</evidence>
<dbReference type="PANTHER" id="PTHR11079:SF202">
    <property type="entry name" value="TRNA-SPECIFIC ADENOSINE DEAMINASE"/>
    <property type="match status" value="1"/>
</dbReference>
<dbReference type="SUPFAM" id="SSF53927">
    <property type="entry name" value="Cytidine deaminase-like"/>
    <property type="match status" value="1"/>
</dbReference>
<evidence type="ECO:0000259" key="4">
    <source>
        <dbReference type="PROSITE" id="PS51747"/>
    </source>
</evidence>
<gene>
    <name evidence="5" type="ORF">ACBP88_15635</name>
</gene>
<feature type="compositionally biased region" description="Polar residues" evidence="3">
    <location>
        <begin position="1"/>
        <end position="12"/>
    </location>
</feature>
<dbReference type="EC" id="3.5.4.33" evidence="5"/>
<organism evidence="5 6">
    <name type="scientific">Comamonas jiangduensis</name>
    <dbReference type="NCBI Taxonomy" id="1194168"/>
    <lineage>
        <taxon>Bacteria</taxon>
        <taxon>Pseudomonadati</taxon>
        <taxon>Pseudomonadota</taxon>
        <taxon>Betaproteobacteria</taxon>
        <taxon>Burkholderiales</taxon>
        <taxon>Comamonadaceae</taxon>
        <taxon>Comamonas</taxon>
    </lineage>
</organism>
<keyword evidence="2" id="KW-0862">Zinc</keyword>
<dbReference type="PROSITE" id="PS00903">
    <property type="entry name" value="CYT_DCMP_DEAMINASES_1"/>
    <property type="match status" value="1"/>
</dbReference>
<dbReference type="PANTHER" id="PTHR11079">
    <property type="entry name" value="CYTOSINE DEAMINASE FAMILY MEMBER"/>
    <property type="match status" value="1"/>
</dbReference>
<keyword evidence="1" id="KW-0479">Metal-binding</keyword>
<evidence type="ECO:0000313" key="6">
    <source>
        <dbReference type="Proteomes" id="UP001567350"/>
    </source>
</evidence>
<dbReference type="Gene3D" id="3.40.140.10">
    <property type="entry name" value="Cytidine Deaminase, domain 2"/>
    <property type="match status" value="1"/>
</dbReference>
<protein>
    <submittedName>
        <fullName evidence="5">Nucleoside deaminase</fullName>
        <ecNumber evidence="5">3.5.4.33</ecNumber>
    </submittedName>
</protein>
<keyword evidence="5" id="KW-0378">Hydrolase</keyword>